<name>A0A431URD5_9BACI</name>
<evidence type="ECO:0000256" key="6">
    <source>
        <dbReference type="ARBA" id="ARBA00023139"/>
    </source>
</evidence>
<dbReference type="Gene3D" id="6.20.190.10">
    <property type="entry name" value="Nutrient germinant receptor protein C, domain 1"/>
    <property type="match status" value="1"/>
</dbReference>
<dbReference type="NCBIfam" id="TIGR02887">
    <property type="entry name" value="spore_ger_x_C"/>
    <property type="match status" value="1"/>
</dbReference>
<keyword evidence="11" id="KW-1185">Reference proteome</keyword>
<dbReference type="InterPro" id="IPR008844">
    <property type="entry name" value="Spore_GerAC-like"/>
</dbReference>
<reference evidence="10 11" key="1">
    <citation type="submission" date="2018-12" db="EMBL/GenBank/DDBJ databases">
        <authorList>
            <person name="Yu L."/>
        </authorList>
    </citation>
    <scope>NUCLEOTIDE SEQUENCE [LARGE SCALE GENOMIC DNA]</scope>
    <source>
        <strain evidence="10 11">S5H2222</strain>
    </source>
</reference>
<keyword evidence="7" id="KW-0449">Lipoprotein</keyword>
<feature type="domain" description="Spore germination GerAC-like C-terminal" evidence="8">
    <location>
        <begin position="223"/>
        <end position="372"/>
    </location>
</feature>
<dbReference type="PANTHER" id="PTHR35789">
    <property type="entry name" value="SPORE GERMINATION PROTEIN B3"/>
    <property type="match status" value="1"/>
</dbReference>
<dbReference type="PROSITE" id="PS51257">
    <property type="entry name" value="PROKAR_LIPOPROTEIN"/>
    <property type="match status" value="1"/>
</dbReference>
<dbReference type="OrthoDB" id="2433998at2"/>
<keyword evidence="3" id="KW-0309">Germination</keyword>
<dbReference type="AlphaFoldDB" id="A0A431URD5"/>
<dbReference type="RefSeq" id="WP_126294496.1">
    <property type="nucleotide sequence ID" value="NZ_CP155468.1"/>
</dbReference>
<sequence>MPSKKSKTKLFILVIVPLITLLTGCEFMDIDKDVFVSMIGIDKSDEEDKPYKITLKLYVPTSSFKQSPEPQYTYITKSGETLSEAIRILETYSDKELEFGHAKLIVIGEDLLKEHKASEVMDFLLRRPDIQMISWIAAGRPSAEEIIKMVPQGENAAYPALFNYFDDIGNESQYIVTTYLFDFRRRMVEEGIDPILPIIEKNTSHFKINKSLVLVDKKEPHELPTLYTGIFNILSMNIQVADLIIKEEDGEGEAFIAKIDSMNSKHKVIVKNNNNIALEIEVRLTGYIAESKHPLKMKNLSYYNKLLEKVAKEKLTEFFSEMTSVGIDPIGFGIDYKSRTLHNKRMSSEEWKEAYKNAEIKIIIHPKLKSTGAIQ</sequence>
<evidence type="ECO:0000256" key="1">
    <source>
        <dbReference type="ARBA" id="ARBA00004635"/>
    </source>
</evidence>
<dbReference type="InterPro" id="IPR038501">
    <property type="entry name" value="Spore_GerAC_C_sf"/>
</dbReference>
<keyword evidence="5" id="KW-0472">Membrane</keyword>
<accession>A0A431URD5</accession>
<organism evidence="10 11">
    <name type="scientific">Lysinibacillus telephonicus</name>
    <dbReference type="NCBI Taxonomy" id="1714840"/>
    <lineage>
        <taxon>Bacteria</taxon>
        <taxon>Bacillati</taxon>
        <taxon>Bacillota</taxon>
        <taxon>Bacilli</taxon>
        <taxon>Bacillales</taxon>
        <taxon>Bacillaceae</taxon>
        <taxon>Lysinibacillus</taxon>
    </lineage>
</organism>
<dbReference type="Gene3D" id="3.30.300.210">
    <property type="entry name" value="Nutrient germinant receptor protein C, domain 3"/>
    <property type="match status" value="1"/>
</dbReference>
<keyword evidence="6" id="KW-0564">Palmitate</keyword>
<comment type="subcellular location">
    <subcellularLocation>
        <location evidence="1">Membrane</location>
        <topology evidence="1">Lipid-anchor</topology>
    </subcellularLocation>
</comment>
<evidence type="ECO:0000256" key="5">
    <source>
        <dbReference type="ARBA" id="ARBA00023136"/>
    </source>
</evidence>
<comment type="similarity">
    <text evidence="2">Belongs to the GerABKC lipoprotein family.</text>
</comment>
<dbReference type="Pfam" id="PF05504">
    <property type="entry name" value="Spore_GerAC"/>
    <property type="match status" value="1"/>
</dbReference>
<comment type="caution">
    <text evidence="10">The sequence shown here is derived from an EMBL/GenBank/DDBJ whole genome shotgun (WGS) entry which is preliminary data.</text>
</comment>
<dbReference type="EMBL" id="RXNR01000027">
    <property type="protein sequence ID" value="RTQ92799.1"/>
    <property type="molecule type" value="Genomic_DNA"/>
</dbReference>
<protein>
    <submittedName>
        <fullName evidence="10">Ger(X)C family spore germination protein</fullName>
    </submittedName>
</protein>
<evidence type="ECO:0000259" key="9">
    <source>
        <dbReference type="Pfam" id="PF25198"/>
    </source>
</evidence>
<proteinExistence type="inferred from homology"/>
<gene>
    <name evidence="10" type="ORF">EKG35_10955</name>
</gene>
<dbReference type="InterPro" id="IPR046953">
    <property type="entry name" value="Spore_GerAC-like_C"/>
</dbReference>
<evidence type="ECO:0000256" key="4">
    <source>
        <dbReference type="ARBA" id="ARBA00022729"/>
    </source>
</evidence>
<evidence type="ECO:0000256" key="3">
    <source>
        <dbReference type="ARBA" id="ARBA00022544"/>
    </source>
</evidence>
<dbReference type="PANTHER" id="PTHR35789:SF1">
    <property type="entry name" value="SPORE GERMINATION PROTEIN B3"/>
    <property type="match status" value="1"/>
</dbReference>
<evidence type="ECO:0000256" key="2">
    <source>
        <dbReference type="ARBA" id="ARBA00007886"/>
    </source>
</evidence>
<evidence type="ECO:0000313" key="10">
    <source>
        <dbReference type="EMBL" id="RTQ92799.1"/>
    </source>
</evidence>
<feature type="domain" description="Spore germination protein N-terminal" evidence="9">
    <location>
        <begin position="28"/>
        <end position="200"/>
    </location>
</feature>
<evidence type="ECO:0000313" key="11">
    <source>
        <dbReference type="Proteomes" id="UP000276349"/>
    </source>
</evidence>
<dbReference type="Proteomes" id="UP000276349">
    <property type="component" value="Unassembled WGS sequence"/>
</dbReference>
<dbReference type="Pfam" id="PF25198">
    <property type="entry name" value="Spore_GerAC_N"/>
    <property type="match status" value="1"/>
</dbReference>
<dbReference type="GO" id="GO:0009847">
    <property type="term" value="P:spore germination"/>
    <property type="evidence" value="ECO:0007669"/>
    <property type="project" value="InterPro"/>
</dbReference>
<dbReference type="GO" id="GO:0016020">
    <property type="term" value="C:membrane"/>
    <property type="evidence" value="ECO:0007669"/>
    <property type="project" value="UniProtKB-SubCell"/>
</dbReference>
<evidence type="ECO:0000259" key="8">
    <source>
        <dbReference type="Pfam" id="PF05504"/>
    </source>
</evidence>
<dbReference type="InterPro" id="IPR057336">
    <property type="entry name" value="GerAC_N"/>
</dbReference>
<evidence type="ECO:0000256" key="7">
    <source>
        <dbReference type="ARBA" id="ARBA00023288"/>
    </source>
</evidence>
<keyword evidence="4" id="KW-0732">Signal</keyword>